<evidence type="ECO:0000256" key="1">
    <source>
        <dbReference type="SAM" id="MobiDB-lite"/>
    </source>
</evidence>
<reference evidence="3 4" key="1">
    <citation type="submission" date="2021-03" db="EMBL/GenBank/DDBJ databases">
        <title>Fibrella sp. HMF5405 genome sequencing and assembly.</title>
        <authorList>
            <person name="Kang H."/>
            <person name="Kim H."/>
            <person name="Bae S."/>
            <person name="Joh K."/>
        </authorList>
    </citation>
    <scope>NUCLEOTIDE SEQUENCE [LARGE SCALE GENOMIC DNA]</scope>
    <source>
        <strain evidence="3 4">HMF5405</strain>
    </source>
</reference>
<feature type="region of interest" description="Disordered" evidence="1">
    <location>
        <begin position="98"/>
        <end position="131"/>
    </location>
</feature>
<keyword evidence="2" id="KW-0732">Signal</keyword>
<evidence type="ECO:0000313" key="3">
    <source>
        <dbReference type="EMBL" id="MBO0951734.1"/>
    </source>
</evidence>
<accession>A0ABS3JRA7</accession>
<feature type="signal peptide" evidence="2">
    <location>
        <begin position="1"/>
        <end position="22"/>
    </location>
</feature>
<dbReference type="PROSITE" id="PS51257">
    <property type="entry name" value="PROKAR_LIPOPROTEIN"/>
    <property type="match status" value="1"/>
</dbReference>
<feature type="region of interest" description="Disordered" evidence="1">
    <location>
        <begin position="20"/>
        <end position="40"/>
    </location>
</feature>
<dbReference type="EMBL" id="JAFMYW010000008">
    <property type="protein sequence ID" value="MBO0951734.1"/>
    <property type="molecule type" value="Genomic_DNA"/>
</dbReference>
<evidence type="ECO:0000313" key="4">
    <source>
        <dbReference type="Proteomes" id="UP000664628"/>
    </source>
</evidence>
<sequence>MKSISTLLIGLGLLACSAPTRAQDDSKLRKDPTYSTHNYKHPNKAVTARNWESKEGVTVQTPSMQDSRLANYKTQVPGQPPVGGVTVPHTLNEELANRNYKMQKPSINASQDSTIARKRAKKRADDATIGD</sequence>
<feature type="compositionally biased region" description="Polar residues" evidence="1">
    <location>
        <begin position="105"/>
        <end position="114"/>
    </location>
</feature>
<dbReference type="Proteomes" id="UP000664628">
    <property type="component" value="Unassembled WGS sequence"/>
</dbReference>
<proteinExistence type="predicted"/>
<name>A0ABS3JRA7_9BACT</name>
<gene>
    <name evidence="3" type="ORF">J2I46_24340</name>
</gene>
<organism evidence="3 4">
    <name type="scientific">Fibrella forsythiae</name>
    <dbReference type="NCBI Taxonomy" id="2817061"/>
    <lineage>
        <taxon>Bacteria</taxon>
        <taxon>Pseudomonadati</taxon>
        <taxon>Bacteroidota</taxon>
        <taxon>Cytophagia</taxon>
        <taxon>Cytophagales</taxon>
        <taxon>Spirosomataceae</taxon>
        <taxon>Fibrella</taxon>
    </lineage>
</organism>
<dbReference type="RefSeq" id="WP_207331678.1">
    <property type="nucleotide sequence ID" value="NZ_JAFMYW010000008.1"/>
</dbReference>
<feature type="compositionally biased region" description="Basic and acidic residues" evidence="1">
    <location>
        <begin position="22"/>
        <end position="32"/>
    </location>
</feature>
<feature type="chain" id="PRO_5045717130" description="Lipoprotein" evidence="2">
    <location>
        <begin position="23"/>
        <end position="131"/>
    </location>
</feature>
<protein>
    <recommendedName>
        <fullName evidence="5">Lipoprotein</fullName>
    </recommendedName>
</protein>
<keyword evidence="4" id="KW-1185">Reference proteome</keyword>
<evidence type="ECO:0000256" key="2">
    <source>
        <dbReference type="SAM" id="SignalP"/>
    </source>
</evidence>
<comment type="caution">
    <text evidence="3">The sequence shown here is derived from an EMBL/GenBank/DDBJ whole genome shotgun (WGS) entry which is preliminary data.</text>
</comment>
<evidence type="ECO:0008006" key="5">
    <source>
        <dbReference type="Google" id="ProtNLM"/>
    </source>
</evidence>